<dbReference type="EMBL" id="BMMA01000022">
    <property type="protein sequence ID" value="GGI87118.1"/>
    <property type="molecule type" value="Genomic_DNA"/>
</dbReference>
<reference evidence="1" key="4">
    <citation type="submission" date="2023-08" db="EMBL/GenBank/DDBJ databases">
        <authorList>
            <person name="Sun Q."/>
            <person name="Zhou Y."/>
        </authorList>
    </citation>
    <scope>NUCLEOTIDE SEQUENCE</scope>
    <source>
        <strain evidence="2">CGMCC 1.8884</strain>
        <strain evidence="1">CGMCC 1.8885</strain>
    </source>
</reference>
<evidence type="ECO:0000313" key="2">
    <source>
        <dbReference type="EMBL" id="GGP29971.1"/>
    </source>
</evidence>
<dbReference type="AlphaFoldDB" id="A0AAV4K7S4"/>
<gene>
    <name evidence="2" type="ORF">GCM10008021_16220</name>
    <name evidence="1" type="ORF">GCM10010914_21980</name>
</gene>
<reference evidence="3" key="3">
    <citation type="journal article" date="2019" name="Int. J. Syst. Evol. Microbiol.">
        <title>The Global Catalogue of Microorganisms (GCM) 10K type strain sequencing project: providing services to taxonomists for standard genome sequencing and annotation.</title>
        <authorList>
            <consortium name="The Broad Institute Genomics Platform"/>
            <consortium name="The Broad Institute Genome Sequencing Center for Infectious Disease"/>
            <person name="Wu L."/>
            <person name="Ma J."/>
        </authorList>
    </citation>
    <scope>NUCLEOTIDE SEQUENCE [LARGE SCALE GENOMIC DNA]</scope>
    <source>
        <strain evidence="3">CGMCC 1.8884</strain>
    </source>
</reference>
<dbReference type="Proteomes" id="UP000652720">
    <property type="component" value="Unassembled WGS sequence"/>
</dbReference>
<evidence type="ECO:0000313" key="4">
    <source>
        <dbReference type="Proteomes" id="UP000652720"/>
    </source>
</evidence>
<sequence>MKLNHLEVKRYNTGYHVSLEASADVLTQFTPVYVRGTGHHRLLVGALWQALRSWRQEKRALNLCQNCLQREATHVEHGDALCTECCIGAGLLP</sequence>
<evidence type="ECO:0000313" key="3">
    <source>
        <dbReference type="Proteomes" id="UP000630135"/>
    </source>
</evidence>
<proteinExistence type="predicted"/>
<keyword evidence="3" id="KW-1185">Reference proteome</keyword>
<name>A0AAV4K7S4_9DEIO</name>
<organism evidence="1 4">
    <name type="scientific">Deinococcus wulumuqiensis</name>
    <dbReference type="NCBI Taxonomy" id="980427"/>
    <lineage>
        <taxon>Bacteria</taxon>
        <taxon>Thermotogati</taxon>
        <taxon>Deinococcota</taxon>
        <taxon>Deinococci</taxon>
        <taxon>Deinococcales</taxon>
        <taxon>Deinococcaceae</taxon>
        <taxon>Deinococcus</taxon>
    </lineage>
</organism>
<evidence type="ECO:0000313" key="1">
    <source>
        <dbReference type="EMBL" id="GGI87118.1"/>
    </source>
</evidence>
<dbReference type="EMBL" id="BMLZ01000018">
    <property type="protein sequence ID" value="GGP29971.1"/>
    <property type="molecule type" value="Genomic_DNA"/>
</dbReference>
<reference evidence="1" key="2">
    <citation type="journal article" date="2014" name="Int. J. Syst. Evol. Microbiol.">
        <title>Complete genome sequence of Corynebacterium casei LMG S-19264T (=DSM 44701T), isolated from a smear-ripened cheese.</title>
        <authorList>
            <consortium name="US DOE Joint Genome Institute (JGI-PGF)"/>
            <person name="Walter F."/>
            <person name="Albersmeier A."/>
            <person name="Kalinowski J."/>
            <person name="Ruckert C."/>
        </authorList>
    </citation>
    <scope>NUCLEOTIDE SEQUENCE</scope>
    <source>
        <strain evidence="1">CGMCC 1.8885</strain>
    </source>
</reference>
<comment type="caution">
    <text evidence="1">The sequence shown here is derived from an EMBL/GenBank/DDBJ whole genome shotgun (WGS) entry which is preliminary data.</text>
</comment>
<protein>
    <submittedName>
        <fullName evidence="1">Uncharacterized protein</fullName>
    </submittedName>
</protein>
<dbReference type="Proteomes" id="UP000630135">
    <property type="component" value="Unassembled WGS sequence"/>
</dbReference>
<accession>A0AAV4K7S4</accession>
<reference evidence="2" key="1">
    <citation type="journal article" date="2014" name="Int. J. Syst. Evol. Microbiol.">
        <title>Complete genome of a new Firmicutes species belonging to the dominant human colonic microbiota ('Ruminococcus bicirculans') reveals two chromosomes and a selective capacity to utilize plant glucans.</title>
        <authorList>
            <consortium name="NISC Comparative Sequencing Program"/>
            <person name="Wegmann U."/>
            <person name="Louis P."/>
            <person name="Goesmann A."/>
            <person name="Henrissat B."/>
            <person name="Duncan S.H."/>
            <person name="Flint H.J."/>
        </authorList>
    </citation>
    <scope>NUCLEOTIDE SEQUENCE</scope>
    <source>
        <strain evidence="2">CGMCC 1.8884</strain>
    </source>
</reference>